<protein>
    <recommendedName>
        <fullName evidence="3">Nucleotidyltransferase</fullName>
    </recommendedName>
</protein>
<evidence type="ECO:0008006" key="3">
    <source>
        <dbReference type="Google" id="ProtNLM"/>
    </source>
</evidence>
<reference evidence="1 2" key="1">
    <citation type="journal article" date="2014" name="Antonie Van Leeuwenhoek">
        <title>Hyphomonas beringensis sp. nov. and Hyphomonas chukchiensis sp. nov., isolated from surface seawater of the Bering Sea and Chukchi Sea.</title>
        <authorList>
            <person name="Li C."/>
            <person name="Lai Q."/>
            <person name="Li G."/>
            <person name="Dong C."/>
            <person name="Wang J."/>
            <person name="Liao Y."/>
            <person name="Shao Z."/>
        </authorList>
    </citation>
    <scope>NUCLEOTIDE SEQUENCE [LARGE SCALE GENOMIC DNA]</scope>
    <source>
        <strain evidence="1 2">22II1-22F38</strain>
    </source>
</reference>
<dbReference type="EMBL" id="AWFH01000023">
    <property type="protein sequence ID" value="KCZ60518.1"/>
    <property type="molecule type" value="Genomic_DNA"/>
</dbReference>
<organism evidence="1 2">
    <name type="scientific">Hyphomonas atlantica</name>
    <dbReference type="NCBI Taxonomy" id="1280948"/>
    <lineage>
        <taxon>Bacteria</taxon>
        <taxon>Pseudomonadati</taxon>
        <taxon>Pseudomonadota</taxon>
        <taxon>Alphaproteobacteria</taxon>
        <taxon>Hyphomonadales</taxon>
        <taxon>Hyphomonadaceae</taxon>
        <taxon>Hyphomonas</taxon>
    </lineage>
</organism>
<sequence length="288" mass="31488">MEAQHISPDSREMAELQNHRAGVEAAIRAAFHGASISIQYGGSKKKGTMIKESYDLDIIVYAYHDETRLGENLSDIYNNVATALSPDYFVHPKTSALRLYAKADGARGDRLHIDVVPGRYVDESRGDAYLHQNSGQKSRLKTNLQTHVDHIKTSGVIGTLKLGKLARVRYDLDIKQFALDLVLIELLKGKTAESLDQQFTHVLQIIADRSTPITIEDPANPAGNDLSGLLDTQVWSELRNVATTMLNQADSGGWGLAFGEAENLGPASAAIITRAAETVDAPTKPWAR</sequence>
<accession>A0A059E0U2</accession>
<gene>
    <name evidence="1" type="ORF">HY36_05940</name>
</gene>
<dbReference type="SUPFAM" id="SSF81301">
    <property type="entry name" value="Nucleotidyltransferase"/>
    <property type="match status" value="1"/>
</dbReference>
<comment type="caution">
    <text evidence="1">The sequence shown here is derived from an EMBL/GenBank/DDBJ whole genome shotgun (WGS) entry which is preliminary data.</text>
</comment>
<dbReference type="InterPro" id="IPR043519">
    <property type="entry name" value="NT_sf"/>
</dbReference>
<dbReference type="AlphaFoldDB" id="A0A059E0U2"/>
<dbReference type="PATRIC" id="fig|1280948.3.peg.2240"/>
<evidence type="ECO:0000313" key="2">
    <source>
        <dbReference type="Proteomes" id="UP000024547"/>
    </source>
</evidence>
<keyword evidence="2" id="KW-1185">Reference proteome</keyword>
<evidence type="ECO:0000313" key="1">
    <source>
        <dbReference type="EMBL" id="KCZ60518.1"/>
    </source>
</evidence>
<dbReference type="STRING" id="1280948.HY36_05940"/>
<name>A0A059E0U2_9PROT</name>
<proteinExistence type="predicted"/>
<dbReference type="Proteomes" id="UP000024547">
    <property type="component" value="Unassembled WGS sequence"/>
</dbReference>
<dbReference type="Gene3D" id="3.30.460.10">
    <property type="entry name" value="Beta Polymerase, domain 2"/>
    <property type="match status" value="1"/>
</dbReference>